<protein>
    <recommendedName>
        <fullName evidence="6">Cytochrome b5 heme-binding domain-containing protein</fullName>
    </recommendedName>
</protein>
<name>A0AAV7FYU3_DENCH</name>
<dbReference type="InterPro" id="IPR050668">
    <property type="entry name" value="Cytochrome_b5"/>
</dbReference>
<organism evidence="7 8">
    <name type="scientific">Dendrobium chrysotoxum</name>
    <name type="common">Orchid</name>
    <dbReference type="NCBI Taxonomy" id="161865"/>
    <lineage>
        <taxon>Eukaryota</taxon>
        <taxon>Viridiplantae</taxon>
        <taxon>Streptophyta</taxon>
        <taxon>Embryophyta</taxon>
        <taxon>Tracheophyta</taxon>
        <taxon>Spermatophyta</taxon>
        <taxon>Magnoliopsida</taxon>
        <taxon>Liliopsida</taxon>
        <taxon>Asparagales</taxon>
        <taxon>Orchidaceae</taxon>
        <taxon>Epidendroideae</taxon>
        <taxon>Malaxideae</taxon>
        <taxon>Dendrobiinae</taxon>
        <taxon>Dendrobium</taxon>
    </lineage>
</organism>
<comment type="caution">
    <text evidence="7">The sequence shown here is derived from an EMBL/GenBank/DDBJ whole genome shotgun (WGS) entry which is preliminary data.</text>
</comment>
<dbReference type="GO" id="GO:0020037">
    <property type="term" value="F:heme binding"/>
    <property type="evidence" value="ECO:0007669"/>
    <property type="project" value="UniProtKB-UniRule"/>
</dbReference>
<sequence length="177" mass="20048">MRSRNTTLPRIAGLSSMERTENCLFYLFHINIFLDHTEYNVDARPCNNVADHKKSAGCTFIVWWIKGTQEEKVYDVTPFMDEHPGGDEVLLAATGKDATNDFEDVGHSDSARDMIHKYCIGEIDASTIPAKRAYVPPQQAPYNPDKTSDFVIRILQFLVPILILGLAFAVRYYTKAE</sequence>
<evidence type="ECO:0000256" key="4">
    <source>
        <dbReference type="ARBA" id="ARBA00038168"/>
    </source>
</evidence>
<dbReference type="GO" id="GO:0046872">
    <property type="term" value="F:metal ion binding"/>
    <property type="evidence" value="ECO:0007669"/>
    <property type="project" value="UniProtKB-UniRule"/>
</dbReference>
<dbReference type="InterPro" id="IPR001199">
    <property type="entry name" value="Cyt_B5-like_heme/steroid-bd"/>
</dbReference>
<evidence type="ECO:0000313" key="7">
    <source>
        <dbReference type="EMBL" id="KAH0448565.1"/>
    </source>
</evidence>
<dbReference type="AlphaFoldDB" id="A0AAV7FYU3"/>
<accession>A0AAV7FYU3</accession>
<evidence type="ECO:0000313" key="8">
    <source>
        <dbReference type="Proteomes" id="UP000775213"/>
    </source>
</evidence>
<feature type="transmembrane region" description="Helical" evidence="5">
    <location>
        <begin position="150"/>
        <end position="173"/>
    </location>
</feature>
<evidence type="ECO:0000256" key="5">
    <source>
        <dbReference type="RuleBase" id="RU362121"/>
    </source>
</evidence>
<evidence type="ECO:0000259" key="6">
    <source>
        <dbReference type="PROSITE" id="PS50255"/>
    </source>
</evidence>
<dbReference type="PANTHER" id="PTHR19359">
    <property type="entry name" value="CYTOCHROME B5"/>
    <property type="match status" value="1"/>
</dbReference>
<dbReference type="EMBL" id="JAGFBR010000019">
    <property type="protein sequence ID" value="KAH0448565.1"/>
    <property type="molecule type" value="Genomic_DNA"/>
</dbReference>
<keyword evidence="5" id="KW-1133">Transmembrane helix</keyword>
<dbReference type="Proteomes" id="UP000775213">
    <property type="component" value="Unassembled WGS sequence"/>
</dbReference>
<proteinExistence type="inferred from homology"/>
<reference evidence="7 8" key="1">
    <citation type="journal article" date="2021" name="Hortic Res">
        <title>Chromosome-scale assembly of the Dendrobium chrysotoxum genome enhances the understanding of orchid evolution.</title>
        <authorList>
            <person name="Zhang Y."/>
            <person name="Zhang G.Q."/>
            <person name="Zhang D."/>
            <person name="Liu X.D."/>
            <person name="Xu X.Y."/>
            <person name="Sun W.H."/>
            <person name="Yu X."/>
            <person name="Zhu X."/>
            <person name="Wang Z.W."/>
            <person name="Zhao X."/>
            <person name="Zhong W.Y."/>
            <person name="Chen H."/>
            <person name="Yin W.L."/>
            <person name="Huang T."/>
            <person name="Niu S.C."/>
            <person name="Liu Z.J."/>
        </authorList>
    </citation>
    <scope>NUCLEOTIDE SEQUENCE [LARGE SCALE GENOMIC DNA]</scope>
    <source>
        <strain evidence="7">Lindl</strain>
    </source>
</reference>
<evidence type="ECO:0000256" key="1">
    <source>
        <dbReference type="ARBA" id="ARBA00022617"/>
    </source>
</evidence>
<keyword evidence="2 5" id="KW-0479">Metal-binding</keyword>
<dbReference type="PROSITE" id="PS50255">
    <property type="entry name" value="CYTOCHROME_B5_2"/>
    <property type="match status" value="1"/>
</dbReference>
<keyword evidence="1 5" id="KW-0349">Heme</keyword>
<dbReference type="SMART" id="SM01117">
    <property type="entry name" value="Cyt-b5"/>
    <property type="match status" value="1"/>
</dbReference>
<dbReference type="PANTHER" id="PTHR19359:SF144">
    <property type="entry name" value="CYTOCHROME B5"/>
    <property type="match status" value="1"/>
</dbReference>
<dbReference type="Pfam" id="PF00173">
    <property type="entry name" value="Cyt-b5"/>
    <property type="match status" value="1"/>
</dbReference>
<feature type="domain" description="Cytochrome b5 heme-binding" evidence="6">
    <location>
        <begin position="49"/>
        <end position="124"/>
    </location>
</feature>
<comment type="similarity">
    <text evidence="4 5">Belongs to the cytochrome b5 family.</text>
</comment>
<dbReference type="GO" id="GO:0016020">
    <property type="term" value="C:membrane"/>
    <property type="evidence" value="ECO:0007669"/>
    <property type="project" value="TreeGrafter"/>
</dbReference>
<evidence type="ECO:0000256" key="3">
    <source>
        <dbReference type="ARBA" id="ARBA00023004"/>
    </source>
</evidence>
<keyword evidence="3 5" id="KW-0408">Iron</keyword>
<dbReference type="PROSITE" id="PS00191">
    <property type="entry name" value="CYTOCHROME_B5_1"/>
    <property type="match status" value="1"/>
</dbReference>
<gene>
    <name evidence="7" type="ORF">IEQ34_022365</name>
</gene>
<dbReference type="SUPFAM" id="SSF55856">
    <property type="entry name" value="Cytochrome b5-like heme/steroid binding domain"/>
    <property type="match status" value="1"/>
</dbReference>
<keyword evidence="5" id="KW-0472">Membrane</keyword>
<keyword evidence="8" id="KW-1185">Reference proteome</keyword>
<keyword evidence="5" id="KW-0812">Transmembrane</keyword>
<evidence type="ECO:0000256" key="2">
    <source>
        <dbReference type="ARBA" id="ARBA00022723"/>
    </source>
</evidence>
<dbReference type="InterPro" id="IPR036400">
    <property type="entry name" value="Cyt_B5-like_heme/steroid_sf"/>
</dbReference>
<dbReference type="PRINTS" id="PR00363">
    <property type="entry name" value="CYTOCHROMEB5"/>
</dbReference>
<dbReference type="InterPro" id="IPR018506">
    <property type="entry name" value="Cyt_B5_heme-BS"/>
</dbReference>
<dbReference type="Gene3D" id="3.10.120.10">
    <property type="entry name" value="Cytochrome b5-like heme/steroid binding domain"/>
    <property type="match status" value="1"/>
</dbReference>